<comment type="caution">
    <text evidence="1">The sequence shown here is derived from an EMBL/GenBank/DDBJ whole genome shotgun (WGS) entry which is preliminary data.</text>
</comment>
<dbReference type="AlphaFoldDB" id="A0A0R1TXK5"/>
<name>A0A0R1TXK5_9LACO</name>
<protein>
    <submittedName>
        <fullName evidence="1">Uncharacterized protein</fullName>
    </submittedName>
</protein>
<dbReference type="EMBL" id="AZFJ01000049">
    <property type="protein sequence ID" value="KRL85932.1"/>
    <property type="molecule type" value="Genomic_DNA"/>
</dbReference>
<evidence type="ECO:0000313" key="1">
    <source>
        <dbReference type="EMBL" id="KRL85932.1"/>
    </source>
</evidence>
<evidence type="ECO:0000313" key="2">
    <source>
        <dbReference type="Proteomes" id="UP000051922"/>
    </source>
</evidence>
<organism evidence="1 2">
    <name type="scientific">Lacticaseibacillus pantheris DSM 15945 = JCM 12539 = NBRC 106106</name>
    <dbReference type="NCBI Taxonomy" id="1423783"/>
    <lineage>
        <taxon>Bacteria</taxon>
        <taxon>Bacillati</taxon>
        <taxon>Bacillota</taxon>
        <taxon>Bacilli</taxon>
        <taxon>Lactobacillales</taxon>
        <taxon>Lactobacillaceae</taxon>
        <taxon>Lacticaseibacillus</taxon>
    </lineage>
</organism>
<reference evidence="1 2" key="1">
    <citation type="journal article" date="2015" name="Genome Announc.">
        <title>Expanding the biotechnology potential of lactobacilli through comparative genomics of 213 strains and associated genera.</title>
        <authorList>
            <person name="Sun Z."/>
            <person name="Harris H.M."/>
            <person name="McCann A."/>
            <person name="Guo C."/>
            <person name="Argimon S."/>
            <person name="Zhang W."/>
            <person name="Yang X."/>
            <person name="Jeffery I.B."/>
            <person name="Cooney J.C."/>
            <person name="Kagawa T.F."/>
            <person name="Liu W."/>
            <person name="Song Y."/>
            <person name="Salvetti E."/>
            <person name="Wrobel A."/>
            <person name="Rasinkangas P."/>
            <person name="Parkhill J."/>
            <person name="Rea M.C."/>
            <person name="O'Sullivan O."/>
            <person name="Ritari J."/>
            <person name="Douillard F.P."/>
            <person name="Paul Ross R."/>
            <person name="Yang R."/>
            <person name="Briner A.E."/>
            <person name="Felis G.E."/>
            <person name="de Vos W.M."/>
            <person name="Barrangou R."/>
            <person name="Klaenhammer T.R."/>
            <person name="Caufield P.W."/>
            <person name="Cui Y."/>
            <person name="Zhang H."/>
            <person name="O'Toole P.W."/>
        </authorList>
    </citation>
    <scope>NUCLEOTIDE SEQUENCE [LARGE SCALE GENOMIC DNA]</scope>
    <source>
        <strain evidence="1 2">DSM 15945</strain>
    </source>
</reference>
<accession>A0A0R1TXK5</accession>
<dbReference type="Proteomes" id="UP000051922">
    <property type="component" value="Unassembled WGS sequence"/>
</dbReference>
<dbReference type="PATRIC" id="fig|1423783.4.peg.1374"/>
<dbReference type="RefSeq" id="WP_056956776.1">
    <property type="nucleotide sequence ID" value="NZ_AZFJ01000049.1"/>
</dbReference>
<sequence>MEQFDETSANSQDELLAEIIKKITLDKSDDSVHQQNVRWKKVQDEYLVKTFDSDFLGYNEYFHSFAALRTTLALKKTN</sequence>
<gene>
    <name evidence="1" type="ORF">FC50_GL001332</name>
</gene>
<keyword evidence="2" id="KW-1185">Reference proteome</keyword>
<proteinExistence type="predicted"/>